<gene>
    <name evidence="3" type="ORF">HDG69_001694</name>
</gene>
<name>A0ABX2A394_9MICO</name>
<dbReference type="EMBL" id="JABEZU010000002">
    <property type="protein sequence ID" value="NOV97119.1"/>
    <property type="molecule type" value="Genomic_DNA"/>
</dbReference>
<protein>
    <submittedName>
        <fullName evidence="3">CubicO group peptidase (Beta-lactamase class C family)</fullName>
    </submittedName>
</protein>
<sequence length="532" mass="56212">MPTTTPAPASSLRLPRATPESQGVDPAALARLVETLDGIRDVHSLMVLRHGAVVAEEWWHPYRPDEPHVMFSVSKSFTATALGLAVADGLLTTDDRVIDLLPDDAPDDPGEHLAAMTVRDLLTMTSGHGTDTMNFTLTNLHVPGAGWARAILAAPVTHEPGTHFVYNTGATYLLSAILHRLTGGRLLDYLTPRLLTPLGIVGATWEQCPRGIDVGGYGMRLTTEDLAAFGQLLLQRGSWQGEQLVPAAWVDEMTAAQVPNGPDRSPDWEQGYGYQFWRCRDGAYRADGAFGQFCVVRPDRDAVVVLTSGTTVTDVELEAVLATIDEAFGEVPDGGTPPPPSAPDSTAPAAQAAGTAPSRGDLVVAMPQGRVSSPLAAMVDGAAFVLAEGAVEPADGSPDSGPDAGSPDTAGRSFLRWHAIAVRHAGGAHGDEIELAWTRAHDGPWHAVRCGVGRWVLGRAEVVDDEVPVAGAAAWTSDRELSVRLLWRGTPFALDVRLVFGGDGEGRTVEVAVDQNVSFGPTVLLRATGLGA</sequence>
<evidence type="ECO:0000313" key="3">
    <source>
        <dbReference type="EMBL" id="NOV97119.1"/>
    </source>
</evidence>
<dbReference type="InterPro" id="IPR001466">
    <property type="entry name" value="Beta-lactam-related"/>
</dbReference>
<dbReference type="InterPro" id="IPR012338">
    <property type="entry name" value="Beta-lactam/transpept-like"/>
</dbReference>
<feature type="region of interest" description="Disordered" evidence="1">
    <location>
        <begin position="328"/>
        <end position="360"/>
    </location>
</feature>
<feature type="domain" description="Beta-lactamase-related" evidence="2">
    <location>
        <begin position="44"/>
        <end position="313"/>
    </location>
</feature>
<keyword evidence="4" id="KW-1185">Reference proteome</keyword>
<comment type="caution">
    <text evidence="3">The sequence shown here is derived from an EMBL/GenBank/DDBJ whole genome shotgun (WGS) entry which is preliminary data.</text>
</comment>
<dbReference type="Gene3D" id="3.40.710.10">
    <property type="entry name" value="DD-peptidase/beta-lactamase superfamily"/>
    <property type="match status" value="1"/>
</dbReference>
<feature type="region of interest" description="Disordered" evidence="1">
    <location>
        <begin position="1"/>
        <end position="23"/>
    </location>
</feature>
<organism evidence="3 4">
    <name type="scientific">Isoptericola halotolerans</name>
    <dbReference type="NCBI Taxonomy" id="300560"/>
    <lineage>
        <taxon>Bacteria</taxon>
        <taxon>Bacillati</taxon>
        <taxon>Actinomycetota</taxon>
        <taxon>Actinomycetes</taxon>
        <taxon>Micrococcales</taxon>
        <taxon>Promicromonosporaceae</taxon>
        <taxon>Isoptericola</taxon>
    </lineage>
</organism>
<dbReference type="Pfam" id="PF00144">
    <property type="entry name" value="Beta-lactamase"/>
    <property type="match status" value="1"/>
</dbReference>
<dbReference type="PANTHER" id="PTHR43283">
    <property type="entry name" value="BETA-LACTAMASE-RELATED"/>
    <property type="match status" value="1"/>
</dbReference>
<dbReference type="Proteomes" id="UP000757540">
    <property type="component" value="Unassembled WGS sequence"/>
</dbReference>
<reference evidence="3 4" key="1">
    <citation type="submission" date="2020-05" db="EMBL/GenBank/DDBJ databases">
        <title>Genomic Encyclopedia of Type Strains, Phase III (KMG-III): the genomes of soil and plant-associated and newly described type strains.</title>
        <authorList>
            <person name="Whitman W."/>
        </authorList>
    </citation>
    <scope>NUCLEOTIDE SEQUENCE [LARGE SCALE GENOMIC DNA]</scope>
    <source>
        <strain evidence="3 4">KCTC 19046</strain>
    </source>
</reference>
<evidence type="ECO:0000259" key="2">
    <source>
        <dbReference type="Pfam" id="PF00144"/>
    </source>
</evidence>
<feature type="compositionally biased region" description="Low complexity" evidence="1">
    <location>
        <begin position="343"/>
        <end position="358"/>
    </location>
</feature>
<dbReference type="SUPFAM" id="SSF56601">
    <property type="entry name" value="beta-lactamase/transpeptidase-like"/>
    <property type="match status" value="1"/>
</dbReference>
<proteinExistence type="predicted"/>
<accession>A0ABX2A394</accession>
<evidence type="ECO:0000256" key="1">
    <source>
        <dbReference type="SAM" id="MobiDB-lite"/>
    </source>
</evidence>
<dbReference type="PANTHER" id="PTHR43283:SF7">
    <property type="entry name" value="BETA-LACTAMASE-RELATED DOMAIN-CONTAINING PROTEIN"/>
    <property type="match status" value="1"/>
</dbReference>
<dbReference type="InterPro" id="IPR050789">
    <property type="entry name" value="Diverse_Enzym_Activities"/>
</dbReference>
<evidence type="ECO:0000313" key="4">
    <source>
        <dbReference type="Proteomes" id="UP000757540"/>
    </source>
</evidence>
<dbReference type="RefSeq" id="WP_343036346.1">
    <property type="nucleotide sequence ID" value="NZ_BAAAML010000014.1"/>
</dbReference>